<accession>A0A1H8PTJ9</accession>
<sequence length="41" mass="4241">MKSMIFAFLAVAVIAVAADFGLDYAGFSSQDATSGPSVRLD</sequence>
<proteinExistence type="predicted"/>
<gene>
    <name evidence="1" type="ORF">SAMN04490248_105129</name>
</gene>
<name>A0A1H8PTJ9_9RHOB</name>
<dbReference type="AlphaFoldDB" id="A0A1H8PTJ9"/>
<dbReference type="RefSeq" id="WP_281242627.1">
    <property type="nucleotide sequence ID" value="NZ_FODS01000005.1"/>
</dbReference>
<keyword evidence="2" id="KW-1185">Reference proteome</keyword>
<protein>
    <submittedName>
        <fullName evidence="1">Uncharacterized protein</fullName>
    </submittedName>
</protein>
<evidence type="ECO:0000313" key="1">
    <source>
        <dbReference type="EMBL" id="SEO45048.1"/>
    </source>
</evidence>
<dbReference type="STRING" id="569882.SAMN04490248_105129"/>
<dbReference type="EMBL" id="FODS01000005">
    <property type="protein sequence ID" value="SEO45048.1"/>
    <property type="molecule type" value="Genomic_DNA"/>
</dbReference>
<reference evidence="1 2" key="1">
    <citation type="submission" date="2016-10" db="EMBL/GenBank/DDBJ databases">
        <authorList>
            <person name="de Groot N.N."/>
        </authorList>
    </citation>
    <scope>NUCLEOTIDE SEQUENCE [LARGE SCALE GENOMIC DNA]</scope>
    <source>
        <strain evidence="1 2">DSM 27842</strain>
    </source>
</reference>
<evidence type="ECO:0000313" key="2">
    <source>
        <dbReference type="Proteomes" id="UP000198893"/>
    </source>
</evidence>
<organism evidence="1 2">
    <name type="scientific">Salinihabitans flavidus</name>
    <dbReference type="NCBI Taxonomy" id="569882"/>
    <lineage>
        <taxon>Bacteria</taxon>
        <taxon>Pseudomonadati</taxon>
        <taxon>Pseudomonadota</taxon>
        <taxon>Alphaproteobacteria</taxon>
        <taxon>Rhodobacterales</taxon>
        <taxon>Roseobacteraceae</taxon>
        <taxon>Salinihabitans</taxon>
    </lineage>
</organism>
<dbReference type="Proteomes" id="UP000198893">
    <property type="component" value="Unassembled WGS sequence"/>
</dbReference>